<evidence type="ECO:0000256" key="1">
    <source>
        <dbReference type="SAM" id="MobiDB-lite"/>
    </source>
</evidence>
<reference evidence="3" key="1">
    <citation type="journal article" date="2004" name="Nature">
        <title>Genome duplication in the teleost fish Tetraodon nigroviridis reveals the early vertebrate proto-karyotype.</title>
        <authorList>
            <person name="Jaillon O."/>
            <person name="Aury J.-M."/>
            <person name="Brunet F."/>
            <person name="Petit J.-L."/>
            <person name="Stange-Thomann N."/>
            <person name="Mauceli E."/>
            <person name="Bouneau L."/>
            <person name="Fischer C."/>
            <person name="Ozouf-Costaz C."/>
            <person name="Bernot A."/>
            <person name="Nicaud S."/>
            <person name="Jaffe D."/>
            <person name="Fisher S."/>
            <person name="Lutfalla G."/>
            <person name="Dossat C."/>
            <person name="Segurens B."/>
            <person name="Dasilva C."/>
            <person name="Salanoubat M."/>
            <person name="Levy M."/>
            <person name="Boudet N."/>
            <person name="Castellano S."/>
            <person name="Anthouard V."/>
            <person name="Jubin C."/>
            <person name="Castelli V."/>
            <person name="Katinka M."/>
            <person name="Vacherie B."/>
            <person name="Biemont C."/>
            <person name="Skalli Z."/>
            <person name="Cattolico L."/>
            <person name="Poulain J."/>
            <person name="De Berardinis V."/>
            <person name="Cruaud C."/>
            <person name="Duprat S."/>
            <person name="Brottier P."/>
            <person name="Coutanceau J.-P."/>
            <person name="Gouzy J."/>
            <person name="Parra G."/>
            <person name="Lardier G."/>
            <person name="Chapple C."/>
            <person name="McKernan K.J."/>
            <person name="McEwan P."/>
            <person name="Bosak S."/>
            <person name="Kellis M."/>
            <person name="Volff J.-N."/>
            <person name="Guigo R."/>
            <person name="Zody M.C."/>
            <person name="Mesirov J."/>
            <person name="Lindblad-Toh K."/>
            <person name="Birren B."/>
            <person name="Nusbaum C."/>
            <person name="Kahn D."/>
            <person name="Robinson-Rechavi M."/>
            <person name="Laudet V."/>
            <person name="Schachter V."/>
            <person name="Quetier F."/>
            <person name="Saurin W."/>
            <person name="Scarpelli C."/>
            <person name="Wincker P."/>
            <person name="Lander E.S."/>
            <person name="Weissenbach J."/>
            <person name="Roest Crollius H."/>
        </authorList>
    </citation>
    <scope>NUCLEOTIDE SEQUENCE [LARGE SCALE GENOMIC DNA]</scope>
</reference>
<proteinExistence type="predicted"/>
<reference evidence="3" key="2">
    <citation type="submission" date="2004-02" db="EMBL/GenBank/DDBJ databases">
        <authorList>
            <consortium name="Genoscope"/>
            <consortium name="Whitehead Institute Centre for Genome Research"/>
        </authorList>
    </citation>
    <scope>NUCLEOTIDE SEQUENCE</scope>
</reference>
<dbReference type="KEGG" id="tng:GSTEN00009100G001"/>
<protein>
    <submittedName>
        <fullName evidence="3">(spotted green pufferfish) hypothetical protein</fullName>
    </submittedName>
</protein>
<evidence type="ECO:0000313" key="2">
    <source>
        <dbReference type="EMBL" id="CAF88373.1"/>
    </source>
</evidence>
<gene>
    <name evidence="2" type="ORF">GSTENG00001657001</name>
    <name evidence="3" type="ORF">GSTENG00009100001</name>
</gene>
<feature type="non-terminal residue" evidence="3">
    <location>
        <position position="1"/>
    </location>
</feature>
<dbReference type="KEGG" id="tng:GSTEN00001657G001"/>
<dbReference type="AlphaFoldDB" id="Q4T0X3"/>
<comment type="caution">
    <text evidence="3">The sequence shown here is derived from an EMBL/GenBank/DDBJ whole genome shotgun (WGS) entry which is preliminary data.</text>
</comment>
<organism evidence="3">
    <name type="scientific">Tetraodon nigroviridis</name>
    <name type="common">Spotted green pufferfish</name>
    <name type="synonym">Chelonodon nigroviridis</name>
    <dbReference type="NCBI Taxonomy" id="99883"/>
    <lineage>
        <taxon>Eukaryota</taxon>
        <taxon>Metazoa</taxon>
        <taxon>Chordata</taxon>
        <taxon>Craniata</taxon>
        <taxon>Vertebrata</taxon>
        <taxon>Euteleostomi</taxon>
        <taxon>Actinopterygii</taxon>
        <taxon>Neopterygii</taxon>
        <taxon>Teleostei</taxon>
        <taxon>Neoteleostei</taxon>
        <taxon>Acanthomorphata</taxon>
        <taxon>Eupercaria</taxon>
        <taxon>Tetraodontiformes</taxon>
        <taxon>Tetradontoidea</taxon>
        <taxon>Tetraodontidae</taxon>
        <taxon>Tetraodon</taxon>
    </lineage>
</organism>
<evidence type="ECO:0000313" key="3">
    <source>
        <dbReference type="EMBL" id="CAF93459.1"/>
    </source>
</evidence>
<name>Q4T0X3_TETNG</name>
<feature type="region of interest" description="Disordered" evidence="1">
    <location>
        <begin position="1"/>
        <end position="107"/>
    </location>
</feature>
<dbReference type="EMBL" id="CAAE01010808">
    <property type="protein sequence ID" value="CAF93459.1"/>
    <property type="molecule type" value="Genomic_DNA"/>
</dbReference>
<feature type="compositionally biased region" description="Basic and acidic residues" evidence="1">
    <location>
        <begin position="16"/>
        <end position="27"/>
    </location>
</feature>
<accession>Q4T0X3</accession>
<sequence>KTESMLVVTAEDEDSAPSRDVARHFEDPSYGYTEISRRGSRTTPGRTTVSHWSTGCTPTWDRLEEEENEGKSTQRQEGPGEEQPQAPNCIKAATPQPVFRPSPGCFL</sequence>
<dbReference type="EMBL" id="CAAE01004528">
    <property type="protein sequence ID" value="CAF88373.1"/>
    <property type="molecule type" value="Genomic_DNA"/>
</dbReference>